<evidence type="ECO:0000313" key="10">
    <source>
        <dbReference type="EMBL" id="KIJ44993.1"/>
    </source>
</evidence>
<comment type="subcellular location">
    <subcellularLocation>
        <location evidence="2">Membrane</location>
        <topology evidence="2">Multi-pass membrane protein</topology>
    </subcellularLocation>
    <subcellularLocation>
        <location evidence="9">Mitochondrion inner membrane</location>
        <topology evidence="9">Multi-pass membrane protein</topology>
        <orientation evidence="9">Matrix side</orientation>
    </subcellularLocation>
</comment>
<dbReference type="GO" id="GO:0008299">
    <property type="term" value="P:isoprenoid biosynthetic process"/>
    <property type="evidence" value="ECO:0007669"/>
    <property type="project" value="UniProtKB-UniRule"/>
</dbReference>
<comment type="function">
    <text evidence="9">Catalyzes the prenylation of para-hydroxybenzoate (PHB) with an all-trans polyprenyl group. Mediates the second step in the final reaction sequence of coenzyme Q (CoQ) biosynthesis, which is the condensation of the polyisoprenoid side chain with PHB, generating the first membrane-bound Q intermediate.</text>
</comment>
<evidence type="ECO:0000256" key="3">
    <source>
        <dbReference type="ARBA" id="ARBA00005179"/>
    </source>
</evidence>
<feature type="transmembrane region" description="Helical" evidence="9">
    <location>
        <begin position="232"/>
        <end position="252"/>
    </location>
</feature>
<dbReference type="GO" id="GO:0006744">
    <property type="term" value="P:ubiquinone biosynthetic process"/>
    <property type="evidence" value="ECO:0007669"/>
    <property type="project" value="UniProtKB-UniRule"/>
</dbReference>
<dbReference type="PROSITE" id="PS00943">
    <property type="entry name" value="UBIA"/>
    <property type="match status" value="1"/>
</dbReference>
<keyword evidence="6 9" id="KW-0812">Transmembrane</keyword>
<evidence type="ECO:0000256" key="2">
    <source>
        <dbReference type="ARBA" id="ARBA00004141"/>
    </source>
</evidence>
<dbReference type="InterPro" id="IPR030470">
    <property type="entry name" value="UbiA_prenylTrfase_CS"/>
</dbReference>
<evidence type="ECO:0000256" key="4">
    <source>
        <dbReference type="ARBA" id="ARBA00005985"/>
    </source>
</evidence>
<dbReference type="UniPathway" id="UPA00232"/>
<evidence type="ECO:0000256" key="8">
    <source>
        <dbReference type="ARBA" id="ARBA00023136"/>
    </source>
</evidence>
<reference evidence="10 11" key="1">
    <citation type="submission" date="2014-06" db="EMBL/GenBank/DDBJ databases">
        <title>Evolutionary Origins and Diversification of the Mycorrhizal Mutualists.</title>
        <authorList>
            <consortium name="DOE Joint Genome Institute"/>
            <consortium name="Mycorrhizal Genomics Consortium"/>
            <person name="Kohler A."/>
            <person name="Kuo A."/>
            <person name="Nagy L.G."/>
            <person name="Floudas D."/>
            <person name="Copeland A."/>
            <person name="Barry K.W."/>
            <person name="Cichocki N."/>
            <person name="Veneault-Fourrey C."/>
            <person name="LaButti K."/>
            <person name="Lindquist E.A."/>
            <person name="Lipzen A."/>
            <person name="Lundell T."/>
            <person name="Morin E."/>
            <person name="Murat C."/>
            <person name="Riley R."/>
            <person name="Ohm R."/>
            <person name="Sun H."/>
            <person name="Tunlid A."/>
            <person name="Henrissat B."/>
            <person name="Grigoriev I.V."/>
            <person name="Hibbett D.S."/>
            <person name="Martin F."/>
        </authorList>
    </citation>
    <scope>NUCLEOTIDE SEQUENCE [LARGE SCALE GENOMIC DNA]</scope>
    <source>
        <strain evidence="10 11">SS14</strain>
    </source>
</reference>
<dbReference type="InterPro" id="IPR044878">
    <property type="entry name" value="UbiA_sf"/>
</dbReference>
<sequence length="325" mass="36423">MTSSKIKTIGTGPPKPRLWEDSVPLLWKPFVQLTRIDLFVGSLMIFWPCVWGLTLGDRSIHPAIYLKQLPIWLVWSILLHSVGSTWNDICDIDFDRQVERTKSRPLPSGTISIRAAVILMIPQIAILFGILYSFNSLTVYMGLIELCLFTPLYPFMKRITFLPQVWLGMAFTWGAVISWVANAEPQWQTLTIVLGAGTVWTTYSDTFYAMLDKKDDPGAGVKSTALLFGNHARIIQTGLASSFVLGLTAIGWVSNLSIGFYLVSVLGTAIHMTWQVYTVDFDDPTSCMSRFLSNGGQLGYMIWFGLLVDYLSYSSYVSSLFSAMF</sequence>
<dbReference type="GO" id="GO:0005743">
    <property type="term" value="C:mitochondrial inner membrane"/>
    <property type="evidence" value="ECO:0007669"/>
    <property type="project" value="UniProtKB-SubCell"/>
</dbReference>
<evidence type="ECO:0000313" key="11">
    <source>
        <dbReference type="Proteomes" id="UP000054279"/>
    </source>
</evidence>
<evidence type="ECO:0000256" key="9">
    <source>
        <dbReference type="HAMAP-Rule" id="MF_03189"/>
    </source>
</evidence>
<feature type="transmembrane region" description="Helical" evidence="9">
    <location>
        <begin position="111"/>
        <end position="131"/>
    </location>
</feature>
<keyword evidence="9" id="KW-0496">Mitochondrion</keyword>
<dbReference type="PANTHER" id="PTHR11048:SF28">
    <property type="entry name" value="4-HYDROXYBENZOATE POLYPRENYLTRANSFERASE, MITOCHONDRIAL"/>
    <property type="match status" value="1"/>
</dbReference>
<comment type="pathway">
    <text evidence="9">Cofactor biosynthesis; ubiquinone biosynthesis.</text>
</comment>
<keyword evidence="9" id="KW-0414">Isoprene biosynthesis</keyword>
<feature type="transmembrane region" description="Helical" evidence="9">
    <location>
        <begin position="187"/>
        <end position="211"/>
    </location>
</feature>
<proteinExistence type="inferred from homology"/>
<feature type="transmembrane region" description="Helical" evidence="9">
    <location>
        <begin position="161"/>
        <end position="181"/>
    </location>
</feature>
<dbReference type="FunFam" id="1.10.357.140:FF:000008">
    <property type="entry name" value="4-hydroxybenzoate octaprenyltransferase"/>
    <property type="match status" value="1"/>
</dbReference>
<evidence type="ECO:0000256" key="7">
    <source>
        <dbReference type="ARBA" id="ARBA00022989"/>
    </source>
</evidence>
<comment type="similarity">
    <text evidence="4 9">Belongs to the UbiA prenyltransferase family.</text>
</comment>
<dbReference type="HAMAP" id="MF_01635">
    <property type="entry name" value="UbiA"/>
    <property type="match status" value="1"/>
</dbReference>
<dbReference type="InterPro" id="IPR039653">
    <property type="entry name" value="Prenyltransferase"/>
</dbReference>
<keyword evidence="7 9" id="KW-1133">Transmembrane helix</keyword>
<keyword evidence="9" id="KW-0831">Ubiquinone biosynthesis</keyword>
<dbReference type="CDD" id="cd13959">
    <property type="entry name" value="PT_UbiA_COQ2"/>
    <property type="match status" value="1"/>
</dbReference>
<evidence type="ECO:0000256" key="6">
    <source>
        <dbReference type="ARBA" id="ARBA00022692"/>
    </source>
</evidence>
<keyword evidence="9" id="KW-0999">Mitochondrion inner membrane</keyword>
<dbReference type="Gene3D" id="1.10.357.140">
    <property type="entry name" value="UbiA prenyltransferase"/>
    <property type="match status" value="1"/>
</dbReference>
<comment type="pathway">
    <text evidence="3">Secondary metabolite biosynthesis.</text>
</comment>
<protein>
    <recommendedName>
        <fullName evidence="9">4-hydroxybenzoate polyprenyltransferase, mitochondrial</fullName>
        <shortName evidence="9">4-HB polyprenyltransferase</shortName>
        <ecNumber evidence="9">2.5.1.39</ecNumber>
    </recommendedName>
    <alternativeName>
        <fullName evidence="9">Para-hydroxybenzoate--polyprenyltransferase</fullName>
        <shortName evidence="9">PHB:PPT</shortName>
        <shortName evidence="9">PHB:polyprenyltransferase</shortName>
    </alternativeName>
</protein>
<dbReference type="InterPro" id="IPR006370">
    <property type="entry name" value="HB_polyprenyltransferase-like"/>
</dbReference>
<dbReference type="PANTHER" id="PTHR11048">
    <property type="entry name" value="PRENYLTRANSFERASES"/>
    <property type="match status" value="1"/>
</dbReference>
<accession>A0A0C9UQ25</accession>
<dbReference type="EC" id="2.5.1.39" evidence="9"/>
<dbReference type="FunFam" id="1.20.120.1780:FF:000001">
    <property type="entry name" value="4-hydroxybenzoate octaprenyltransferase"/>
    <property type="match status" value="1"/>
</dbReference>
<dbReference type="AlphaFoldDB" id="A0A0C9UQ25"/>
<evidence type="ECO:0000256" key="1">
    <source>
        <dbReference type="ARBA" id="ARBA00001946"/>
    </source>
</evidence>
<dbReference type="HOGENOM" id="CLU_034879_3_0_1"/>
<gene>
    <name evidence="10" type="ORF">M422DRAFT_207697</name>
</gene>
<dbReference type="GO" id="GO:0008412">
    <property type="term" value="F:4-hydroxybenzoate polyprenyltransferase activity"/>
    <property type="evidence" value="ECO:0007669"/>
    <property type="project" value="UniProtKB-EC"/>
</dbReference>
<comment type="catalytic activity">
    <reaction evidence="9">
        <text>an all-trans-polyprenyl diphosphate + 4-hydroxybenzoate = a 4-hydroxy-3-(all-trans-polyprenyl)benzoate + diphosphate</text>
        <dbReference type="Rhea" id="RHEA:44504"/>
        <dbReference type="Rhea" id="RHEA-COMP:9514"/>
        <dbReference type="Rhea" id="RHEA-COMP:9564"/>
        <dbReference type="ChEBI" id="CHEBI:17879"/>
        <dbReference type="ChEBI" id="CHEBI:33019"/>
        <dbReference type="ChEBI" id="CHEBI:58914"/>
        <dbReference type="ChEBI" id="CHEBI:78396"/>
        <dbReference type="EC" id="2.5.1.39"/>
    </reaction>
</comment>
<dbReference type="GO" id="GO:0005886">
    <property type="term" value="C:plasma membrane"/>
    <property type="evidence" value="ECO:0007669"/>
    <property type="project" value="TreeGrafter"/>
</dbReference>
<dbReference type="Proteomes" id="UP000054279">
    <property type="component" value="Unassembled WGS sequence"/>
</dbReference>
<keyword evidence="11" id="KW-1185">Reference proteome</keyword>
<dbReference type="Pfam" id="PF01040">
    <property type="entry name" value="UbiA"/>
    <property type="match status" value="1"/>
</dbReference>
<dbReference type="EMBL" id="KN837114">
    <property type="protein sequence ID" value="KIJ44993.1"/>
    <property type="molecule type" value="Genomic_DNA"/>
</dbReference>
<feature type="transmembrane region" description="Helical" evidence="9">
    <location>
        <begin position="36"/>
        <end position="54"/>
    </location>
</feature>
<dbReference type="InterPro" id="IPR000537">
    <property type="entry name" value="UbiA_prenyltransferase"/>
</dbReference>
<name>A0A0C9UQ25_SPHS4</name>
<keyword evidence="8 9" id="KW-0472">Membrane</keyword>
<feature type="transmembrane region" description="Helical" evidence="9">
    <location>
        <begin position="298"/>
        <end position="316"/>
    </location>
</feature>
<keyword evidence="5 9" id="KW-0808">Transferase</keyword>
<comment type="cofactor">
    <cofactor evidence="1 9">
        <name>Mg(2+)</name>
        <dbReference type="ChEBI" id="CHEBI:18420"/>
    </cofactor>
</comment>
<organism evidence="10 11">
    <name type="scientific">Sphaerobolus stellatus (strain SS14)</name>
    <dbReference type="NCBI Taxonomy" id="990650"/>
    <lineage>
        <taxon>Eukaryota</taxon>
        <taxon>Fungi</taxon>
        <taxon>Dikarya</taxon>
        <taxon>Basidiomycota</taxon>
        <taxon>Agaricomycotina</taxon>
        <taxon>Agaricomycetes</taxon>
        <taxon>Phallomycetidae</taxon>
        <taxon>Geastrales</taxon>
        <taxon>Sphaerobolaceae</taxon>
        <taxon>Sphaerobolus</taxon>
    </lineage>
</organism>
<feature type="transmembrane region" description="Helical" evidence="9">
    <location>
        <begin position="258"/>
        <end position="277"/>
    </location>
</feature>
<feature type="transmembrane region" description="Helical" evidence="9">
    <location>
        <begin position="69"/>
        <end position="90"/>
    </location>
</feature>
<evidence type="ECO:0000256" key="5">
    <source>
        <dbReference type="ARBA" id="ARBA00022679"/>
    </source>
</evidence>
<dbReference type="OrthoDB" id="18170at2759"/>